<comment type="cofactor">
    <cofactor evidence="1">
        <name>FAD</name>
        <dbReference type="ChEBI" id="CHEBI:57692"/>
    </cofactor>
</comment>
<feature type="transmembrane region" description="Helical" evidence="4">
    <location>
        <begin position="12"/>
        <end position="30"/>
    </location>
</feature>
<keyword evidence="3" id="KW-0274">FAD</keyword>
<keyword evidence="4" id="KW-1133">Transmembrane helix</keyword>
<dbReference type="Pfam" id="PF21274">
    <property type="entry name" value="Rng_hyd_C"/>
    <property type="match status" value="1"/>
</dbReference>
<accession>A0ABN3P595</accession>
<dbReference type="RefSeq" id="WP_344544339.1">
    <property type="nucleotide sequence ID" value="NZ_BAAATM010000029.1"/>
</dbReference>
<evidence type="ECO:0000256" key="2">
    <source>
        <dbReference type="ARBA" id="ARBA00022630"/>
    </source>
</evidence>
<dbReference type="PANTHER" id="PTHR43004">
    <property type="entry name" value="TRK SYSTEM POTASSIUM UPTAKE PROTEIN"/>
    <property type="match status" value="1"/>
</dbReference>
<protein>
    <submittedName>
        <fullName evidence="6">FAD-dependent oxidoreductase</fullName>
    </submittedName>
</protein>
<dbReference type="Gene3D" id="3.40.30.120">
    <property type="match status" value="1"/>
</dbReference>
<dbReference type="EMBL" id="BAAATM010000029">
    <property type="protein sequence ID" value="GAA2559999.1"/>
    <property type="molecule type" value="Genomic_DNA"/>
</dbReference>
<dbReference type="Pfam" id="PF01494">
    <property type="entry name" value="FAD_binding_3"/>
    <property type="match status" value="1"/>
</dbReference>
<dbReference type="SUPFAM" id="SSF51905">
    <property type="entry name" value="FAD/NAD(P)-binding domain"/>
    <property type="match status" value="1"/>
</dbReference>
<reference evidence="6 7" key="1">
    <citation type="journal article" date="2019" name="Int. J. Syst. Evol. Microbiol.">
        <title>The Global Catalogue of Microorganisms (GCM) 10K type strain sequencing project: providing services to taxonomists for standard genome sequencing and annotation.</title>
        <authorList>
            <consortium name="The Broad Institute Genomics Platform"/>
            <consortium name="The Broad Institute Genome Sequencing Center for Infectious Disease"/>
            <person name="Wu L."/>
            <person name="Ma J."/>
        </authorList>
    </citation>
    <scope>NUCLEOTIDE SEQUENCE [LARGE SCALE GENOMIC DNA]</scope>
    <source>
        <strain evidence="6 7">JCM 6924</strain>
    </source>
</reference>
<evidence type="ECO:0000256" key="1">
    <source>
        <dbReference type="ARBA" id="ARBA00001974"/>
    </source>
</evidence>
<dbReference type="InterPro" id="IPR050641">
    <property type="entry name" value="RIFMO-like"/>
</dbReference>
<evidence type="ECO:0000256" key="4">
    <source>
        <dbReference type="SAM" id="Phobius"/>
    </source>
</evidence>
<keyword evidence="2" id="KW-0285">Flavoprotein</keyword>
<organism evidence="6 7">
    <name type="scientific">Streptomyces levis</name>
    <dbReference type="NCBI Taxonomy" id="285566"/>
    <lineage>
        <taxon>Bacteria</taxon>
        <taxon>Bacillati</taxon>
        <taxon>Actinomycetota</taxon>
        <taxon>Actinomycetes</taxon>
        <taxon>Kitasatosporales</taxon>
        <taxon>Streptomycetaceae</taxon>
        <taxon>Streptomyces</taxon>
    </lineage>
</organism>
<evidence type="ECO:0000256" key="3">
    <source>
        <dbReference type="ARBA" id="ARBA00022827"/>
    </source>
</evidence>
<name>A0ABN3P595_9ACTN</name>
<comment type="caution">
    <text evidence="6">The sequence shown here is derived from an EMBL/GenBank/DDBJ whole genome shotgun (WGS) entry which is preliminary data.</text>
</comment>
<keyword evidence="4" id="KW-0812">Transmembrane</keyword>
<keyword evidence="4" id="KW-0472">Membrane</keyword>
<dbReference type="Proteomes" id="UP001501095">
    <property type="component" value="Unassembled WGS sequence"/>
</dbReference>
<dbReference type="Gene3D" id="3.50.50.60">
    <property type="entry name" value="FAD/NAD(P)-binding domain"/>
    <property type="match status" value="1"/>
</dbReference>
<evidence type="ECO:0000313" key="6">
    <source>
        <dbReference type="EMBL" id="GAA2559999.1"/>
    </source>
</evidence>
<dbReference type="Gene3D" id="3.30.9.10">
    <property type="entry name" value="D-Amino Acid Oxidase, subunit A, domain 2"/>
    <property type="match status" value="1"/>
</dbReference>
<feature type="domain" description="FAD-binding" evidence="5">
    <location>
        <begin position="11"/>
        <end position="357"/>
    </location>
</feature>
<dbReference type="PANTHER" id="PTHR43004:SF19">
    <property type="entry name" value="BINDING MONOOXYGENASE, PUTATIVE (JCVI)-RELATED"/>
    <property type="match status" value="1"/>
</dbReference>
<keyword evidence="7" id="KW-1185">Reference proteome</keyword>
<dbReference type="PRINTS" id="PR00420">
    <property type="entry name" value="RNGMNOXGNASE"/>
</dbReference>
<gene>
    <name evidence="6" type="ORF">GCM10010423_72890</name>
</gene>
<dbReference type="InterPro" id="IPR036188">
    <property type="entry name" value="FAD/NAD-bd_sf"/>
</dbReference>
<evidence type="ECO:0000313" key="7">
    <source>
        <dbReference type="Proteomes" id="UP001501095"/>
    </source>
</evidence>
<sequence>MTTVSDPSDSAPVLIVGGSLVGLSTALFLARHGVRCTLVERHPGTSVHPRAVGYHPRTGELLRQAGVEDAAVREAAGFAAHRTRAGVTSLAGEVLFSKEELEGDDELGDLTPSRLLLLPQDRLEPLLRKRAEELGADLRFGTELLSFAEDPQGVTAVLADGAGARTFRSSYLVACDGPRSTVREALKVPRQGRGVLSRHVSIAFAADLRPVLGERRYSVVHVKNEQVAGILVHDDTLSGGTLIVGYRPEDGESLEDFTDGRCAEMVRAAVGSPEAGVTIRSRFPWDMAEQVAEGFVHGRVLLAGDAAHVVPPTGGYGANTGIADAHNLAWKLALVVGGVAGAGLVRTYDAERRPVAVYTAEQGSLQLALRSGTATPEQRAVVADAVTVTSGQAYRSAAVVAEPGGVELPVASDPRALRGEPGTRAPYVMLARDGEPLSTLDLFGRDFVLLTGERGLGWISAAVAASAELGLKLVTRRVVPGTAGGAGTLADPDGAFAGRYGGLRPEGAVLVRPDGVVAWRSAGADDRGEETAVLGAVLRGVLDRT</sequence>
<proteinExistence type="predicted"/>
<dbReference type="InterPro" id="IPR002938">
    <property type="entry name" value="FAD-bd"/>
</dbReference>
<evidence type="ECO:0000259" key="5">
    <source>
        <dbReference type="Pfam" id="PF01494"/>
    </source>
</evidence>